<dbReference type="WBParaSite" id="nRc.2.0.1.t33579-RA">
    <property type="protein sequence ID" value="nRc.2.0.1.t33579-RA"/>
    <property type="gene ID" value="nRc.2.0.1.g33579"/>
</dbReference>
<sequence length="123" mass="14270">MPNKWQIWKQQLNKHMRTIPKIDAKIDIETKPKNEMERITNGNVQDVATLAILESMQRGVDKSTNAEEVKDKDLPELETDNEQEQIITFDNWCGPQILLIISHRDSVSHTPPLKNQCFLHPKT</sequence>
<reference evidence="2" key="1">
    <citation type="submission" date="2022-11" db="UniProtKB">
        <authorList>
            <consortium name="WormBaseParasite"/>
        </authorList>
    </citation>
    <scope>IDENTIFICATION</scope>
</reference>
<name>A0A915K5W0_ROMCU</name>
<dbReference type="Proteomes" id="UP000887565">
    <property type="component" value="Unplaced"/>
</dbReference>
<organism evidence="1 2">
    <name type="scientific">Romanomermis culicivorax</name>
    <name type="common">Nematode worm</name>
    <dbReference type="NCBI Taxonomy" id="13658"/>
    <lineage>
        <taxon>Eukaryota</taxon>
        <taxon>Metazoa</taxon>
        <taxon>Ecdysozoa</taxon>
        <taxon>Nematoda</taxon>
        <taxon>Enoplea</taxon>
        <taxon>Dorylaimia</taxon>
        <taxon>Mermithida</taxon>
        <taxon>Mermithoidea</taxon>
        <taxon>Mermithidae</taxon>
        <taxon>Romanomermis</taxon>
    </lineage>
</organism>
<evidence type="ECO:0000313" key="1">
    <source>
        <dbReference type="Proteomes" id="UP000887565"/>
    </source>
</evidence>
<dbReference type="AlphaFoldDB" id="A0A915K5W0"/>
<accession>A0A915K5W0</accession>
<keyword evidence="1" id="KW-1185">Reference proteome</keyword>
<evidence type="ECO:0000313" key="2">
    <source>
        <dbReference type="WBParaSite" id="nRc.2.0.1.t33579-RA"/>
    </source>
</evidence>
<proteinExistence type="predicted"/>
<protein>
    <submittedName>
        <fullName evidence="2">Uncharacterized protein</fullName>
    </submittedName>
</protein>